<dbReference type="Proteomes" id="UP001596496">
    <property type="component" value="Unassembled WGS sequence"/>
</dbReference>
<reference evidence="3" key="1">
    <citation type="journal article" date="2019" name="Int. J. Syst. Evol. Microbiol.">
        <title>The Global Catalogue of Microorganisms (GCM) 10K type strain sequencing project: providing services to taxonomists for standard genome sequencing and annotation.</title>
        <authorList>
            <consortium name="The Broad Institute Genomics Platform"/>
            <consortium name="The Broad Institute Genome Sequencing Center for Infectious Disease"/>
            <person name="Wu L."/>
            <person name="Ma J."/>
        </authorList>
    </citation>
    <scope>NUCLEOTIDE SEQUENCE [LARGE SCALE GENOMIC DNA]</scope>
    <source>
        <strain evidence="3">CECT 7649</strain>
    </source>
</reference>
<name>A0ABW2PAZ9_9ACTN</name>
<evidence type="ECO:0000313" key="2">
    <source>
        <dbReference type="EMBL" id="MFC7385405.1"/>
    </source>
</evidence>
<evidence type="ECO:0000313" key="3">
    <source>
        <dbReference type="Proteomes" id="UP001596496"/>
    </source>
</evidence>
<dbReference type="EMBL" id="JBHTCG010000018">
    <property type="protein sequence ID" value="MFC7385405.1"/>
    <property type="molecule type" value="Genomic_DNA"/>
</dbReference>
<sequence>MSLIVSEILLCTAITAALAVVLLYRRTPVLCRICSPQERRSLVLLVRDEIDEEEYRRRRVSAGRAPGRSVHMCGAAGGRRSGEAVP</sequence>
<feature type="region of interest" description="Disordered" evidence="1">
    <location>
        <begin position="67"/>
        <end position="86"/>
    </location>
</feature>
<gene>
    <name evidence="2" type="ORF">ACFQSB_24575</name>
</gene>
<proteinExistence type="predicted"/>
<comment type="caution">
    <text evidence="2">The sequence shown here is derived from an EMBL/GenBank/DDBJ whole genome shotgun (WGS) entry which is preliminary data.</text>
</comment>
<dbReference type="RefSeq" id="WP_380829342.1">
    <property type="nucleotide sequence ID" value="NZ_JBHTCG010000018.1"/>
</dbReference>
<keyword evidence="3" id="KW-1185">Reference proteome</keyword>
<accession>A0ABW2PAZ9</accession>
<organism evidence="2 3">
    <name type="scientific">Sphaerisporangium rhizosphaerae</name>
    <dbReference type="NCBI Taxonomy" id="2269375"/>
    <lineage>
        <taxon>Bacteria</taxon>
        <taxon>Bacillati</taxon>
        <taxon>Actinomycetota</taxon>
        <taxon>Actinomycetes</taxon>
        <taxon>Streptosporangiales</taxon>
        <taxon>Streptosporangiaceae</taxon>
        <taxon>Sphaerisporangium</taxon>
    </lineage>
</organism>
<evidence type="ECO:0000256" key="1">
    <source>
        <dbReference type="SAM" id="MobiDB-lite"/>
    </source>
</evidence>
<protein>
    <submittedName>
        <fullName evidence="2">Uncharacterized protein</fullName>
    </submittedName>
</protein>